<dbReference type="EMBL" id="FRAH01000005">
    <property type="protein sequence ID" value="SHJ72642.1"/>
    <property type="molecule type" value="Genomic_DNA"/>
</dbReference>
<evidence type="ECO:0000256" key="2">
    <source>
        <dbReference type="ARBA" id="ARBA00011322"/>
    </source>
</evidence>
<evidence type="ECO:0000313" key="11">
    <source>
        <dbReference type="Proteomes" id="UP000183975"/>
    </source>
</evidence>
<dbReference type="PANTHER" id="PTHR30337:SF0">
    <property type="entry name" value="NUCLEASE SBCCD SUBUNIT D"/>
    <property type="match status" value="1"/>
</dbReference>
<evidence type="ECO:0000313" key="10">
    <source>
        <dbReference type="EMBL" id="SHJ72642.1"/>
    </source>
</evidence>
<comment type="function">
    <text evidence="7">SbcCD cleaves DNA hairpin structures. These structures can inhibit DNA replication and are intermediates in certain DNA recombination reactions. The complex acts as a 3'-&gt;5' double strand exonuclease that can open hairpins. It also has a 5' single-strand endonuclease activity.</text>
</comment>
<dbReference type="InterPro" id="IPR050535">
    <property type="entry name" value="DNA_Repair-Maintenance_Comp"/>
</dbReference>
<accession>A0A1M6LNH2</accession>
<feature type="domain" description="Calcineurin-like phosphoesterase" evidence="8">
    <location>
        <begin position="1"/>
        <end position="217"/>
    </location>
</feature>
<evidence type="ECO:0000259" key="9">
    <source>
        <dbReference type="Pfam" id="PF12320"/>
    </source>
</evidence>
<keyword evidence="7" id="KW-0255">Endonuclease</keyword>
<keyword evidence="5 7" id="KW-0378">Hydrolase</keyword>
<dbReference type="InterPro" id="IPR004593">
    <property type="entry name" value="SbcD"/>
</dbReference>
<evidence type="ECO:0000259" key="8">
    <source>
        <dbReference type="Pfam" id="PF00149"/>
    </source>
</evidence>
<dbReference type="RefSeq" id="WP_072848545.1">
    <property type="nucleotide sequence ID" value="NZ_FRAH01000005.1"/>
</dbReference>
<name>A0A1M6LNH2_9FIRM</name>
<organism evidence="10 11">
    <name type="scientific">Anaerotignum lactatifermentans DSM 14214</name>
    <dbReference type="NCBI Taxonomy" id="1121323"/>
    <lineage>
        <taxon>Bacteria</taxon>
        <taxon>Bacillati</taxon>
        <taxon>Bacillota</taxon>
        <taxon>Clostridia</taxon>
        <taxon>Lachnospirales</taxon>
        <taxon>Anaerotignaceae</taxon>
        <taxon>Anaerotignum</taxon>
    </lineage>
</organism>
<evidence type="ECO:0000256" key="1">
    <source>
        <dbReference type="ARBA" id="ARBA00010555"/>
    </source>
</evidence>
<keyword evidence="4 7" id="KW-0540">Nuclease</keyword>
<evidence type="ECO:0000256" key="3">
    <source>
        <dbReference type="ARBA" id="ARBA00013365"/>
    </source>
</evidence>
<keyword evidence="6 7" id="KW-0269">Exonuclease</keyword>
<keyword evidence="11" id="KW-1185">Reference proteome</keyword>
<sequence length="379" mass="42607">MKLFHLSDLHLGKRVYAFSMLSDQRYVLEQVCALAERHQPDGILLSGDLYDKPIPPVEAVQLLDEFLTSMQQMGIAVYAISGNHDSAGRVDFGSRILQQQNLHICGAFDGKLYHVSKEDAFGEIHFYLLPFLKPATVSAFREGGESLTYAEAVKWALETVDIDTTKRNVLLAHQFVTWKGTAEESDSETKTLGGVDEMDASLFFDFDYVALGHLHSPQRIGRDTIRYGGSPLKYSFSELRQKKGVTLVEIQEKGNVTTEFLPLEPLHPLREMKGTLDDLLEAAEEAGGSEDYVRAILTDEGAVYDPVGRLRVYYPNLMTLEMAQRRESQQDLSLEMDQEQLSGPALFAGFFEKQNDREMDVAQKALVEKIWQDLGGVEE</sequence>
<dbReference type="GO" id="GO:0006310">
    <property type="term" value="P:DNA recombination"/>
    <property type="evidence" value="ECO:0007669"/>
    <property type="project" value="UniProtKB-KW"/>
</dbReference>
<evidence type="ECO:0000256" key="7">
    <source>
        <dbReference type="RuleBase" id="RU363069"/>
    </source>
</evidence>
<dbReference type="GO" id="GO:0006260">
    <property type="term" value="P:DNA replication"/>
    <property type="evidence" value="ECO:0007669"/>
    <property type="project" value="UniProtKB-KW"/>
</dbReference>
<dbReference type="PANTHER" id="PTHR30337">
    <property type="entry name" value="COMPONENT OF ATP-DEPENDENT DSDNA EXONUCLEASE"/>
    <property type="match status" value="1"/>
</dbReference>
<evidence type="ECO:0000256" key="5">
    <source>
        <dbReference type="ARBA" id="ARBA00022801"/>
    </source>
</evidence>
<dbReference type="OrthoDB" id="9773856at2"/>
<comment type="similarity">
    <text evidence="1 7">Belongs to the SbcD family.</text>
</comment>
<dbReference type="SUPFAM" id="SSF56300">
    <property type="entry name" value="Metallo-dependent phosphatases"/>
    <property type="match status" value="1"/>
</dbReference>
<reference evidence="10 11" key="1">
    <citation type="submission" date="2016-11" db="EMBL/GenBank/DDBJ databases">
        <authorList>
            <person name="Jaros S."/>
            <person name="Januszkiewicz K."/>
            <person name="Wedrychowicz H."/>
        </authorList>
    </citation>
    <scope>NUCLEOTIDE SEQUENCE [LARGE SCALE GENOMIC DNA]</scope>
    <source>
        <strain evidence="10 11">DSM 14214</strain>
    </source>
</reference>
<proteinExistence type="inferred from homology"/>
<dbReference type="GO" id="GO:0008408">
    <property type="term" value="F:3'-5' exonuclease activity"/>
    <property type="evidence" value="ECO:0007669"/>
    <property type="project" value="InterPro"/>
</dbReference>
<keyword evidence="7" id="KW-0235">DNA replication</keyword>
<feature type="domain" description="Nuclease SbcCD subunit D C-terminal" evidence="9">
    <location>
        <begin position="266"/>
        <end position="354"/>
    </location>
</feature>
<dbReference type="NCBIfam" id="TIGR00619">
    <property type="entry name" value="sbcd"/>
    <property type="match status" value="1"/>
</dbReference>
<evidence type="ECO:0000256" key="4">
    <source>
        <dbReference type="ARBA" id="ARBA00022722"/>
    </source>
</evidence>
<dbReference type="GO" id="GO:0004519">
    <property type="term" value="F:endonuclease activity"/>
    <property type="evidence" value="ECO:0007669"/>
    <property type="project" value="UniProtKB-KW"/>
</dbReference>
<dbReference type="Pfam" id="PF12320">
    <property type="entry name" value="SbcD_C"/>
    <property type="match status" value="1"/>
</dbReference>
<dbReference type="Gene3D" id="3.60.21.10">
    <property type="match status" value="1"/>
</dbReference>
<dbReference type="InterPro" id="IPR004843">
    <property type="entry name" value="Calcineurin-like_PHP"/>
</dbReference>
<dbReference type="AlphaFoldDB" id="A0A1M6LNH2"/>
<comment type="subunit">
    <text evidence="2 7">Heterodimer of SbcC and SbcD.</text>
</comment>
<dbReference type="InterPro" id="IPR026843">
    <property type="entry name" value="SbcD_C"/>
</dbReference>
<dbReference type="InterPro" id="IPR041796">
    <property type="entry name" value="Mre11_N"/>
</dbReference>
<dbReference type="Proteomes" id="UP000183975">
    <property type="component" value="Unassembled WGS sequence"/>
</dbReference>
<dbReference type="InterPro" id="IPR029052">
    <property type="entry name" value="Metallo-depent_PP-like"/>
</dbReference>
<evidence type="ECO:0000256" key="6">
    <source>
        <dbReference type="ARBA" id="ARBA00022839"/>
    </source>
</evidence>
<keyword evidence="7" id="KW-0233">DNA recombination</keyword>
<protein>
    <recommendedName>
        <fullName evidence="3 7">Nuclease SbcCD subunit D</fullName>
    </recommendedName>
</protein>
<gene>
    <name evidence="7" type="primary">sbcD</name>
    <name evidence="10" type="ORF">SAMN02745138_00377</name>
</gene>
<dbReference type="CDD" id="cd00840">
    <property type="entry name" value="MPP_Mre11_N"/>
    <property type="match status" value="1"/>
</dbReference>
<dbReference type="Pfam" id="PF00149">
    <property type="entry name" value="Metallophos"/>
    <property type="match status" value="1"/>
</dbReference>